<feature type="domain" description="ABC transporter" evidence="6">
    <location>
        <begin position="4"/>
        <end position="238"/>
    </location>
</feature>
<dbReference type="Gene3D" id="3.40.50.300">
    <property type="entry name" value="P-loop containing nucleotide triphosphate hydrolases"/>
    <property type="match status" value="1"/>
</dbReference>
<keyword evidence="2" id="KW-0547">Nucleotide-binding</keyword>
<dbReference type="InterPro" id="IPR027417">
    <property type="entry name" value="P-loop_NTPase"/>
</dbReference>
<dbReference type="SUPFAM" id="SSF52540">
    <property type="entry name" value="P-loop containing nucleoside triphosphate hydrolases"/>
    <property type="match status" value="1"/>
</dbReference>
<protein>
    <submittedName>
        <fullName evidence="7">Heme ABC transporter ATP-binding protein</fullName>
    </submittedName>
</protein>
<comment type="function">
    <text evidence="5">Part of the ABC transporter complex HmuTUV involved in hemin import. Responsible for energy coupling to the transport system.</text>
</comment>
<dbReference type="NCBIfam" id="NF010068">
    <property type="entry name" value="PRK13548.1"/>
    <property type="match status" value="1"/>
</dbReference>
<evidence type="ECO:0000313" key="8">
    <source>
        <dbReference type="Proteomes" id="UP000189339"/>
    </source>
</evidence>
<dbReference type="Pfam" id="PF00005">
    <property type="entry name" value="ABC_tran"/>
    <property type="match status" value="1"/>
</dbReference>
<evidence type="ECO:0000256" key="1">
    <source>
        <dbReference type="ARBA" id="ARBA00022448"/>
    </source>
</evidence>
<keyword evidence="3 7" id="KW-0067">ATP-binding</keyword>
<dbReference type="PANTHER" id="PTHR42794:SF1">
    <property type="entry name" value="HEMIN IMPORT ATP-BINDING PROTEIN HMUV"/>
    <property type="match status" value="1"/>
</dbReference>
<evidence type="ECO:0000313" key="7">
    <source>
        <dbReference type="EMBL" id="ONF43165.1"/>
    </source>
</evidence>
<accession>A0A1V2DR38</accession>
<dbReference type="PROSITE" id="PS50893">
    <property type="entry name" value="ABC_TRANSPORTER_2"/>
    <property type="match status" value="1"/>
</dbReference>
<proteinExistence type="predicted"/>
<dbReference type="EMBL" id="MSCW01000007">
    <property type="protein sequence ID" value="ONF43165.1"/>
    <property type="molecule type" value="Genomic_DNA"/>
</dbReference>
<gene>
    <name evidence="7" type="ORF">BTO32_10755</name>
</gene>
<dbReference type="GO" id="GO:0005524">
    <property type="term" value="F:ATP binding"/>
    <property type="evidence" value="ECO:0007669"/>
    <property type="project" value="UniProtKB-KW"/>
</dbReference>
<dbReference type="OrthoDB" id="5292475at2"/>
<organism evidence="7 8">
    <name type="scientific">Marinobacter lutaoensis</name>
    <dbReference type="NCBI Taxonomy" id="135739"/>
    <lineage>
        <taxon>Bacteria</taxon>
        <taxon>Pseudomonadati</taxon>
        <taxon>Pseudomonadota</taxon>
        <taxon>Gammaproteobacteria</taxon>
        <taxon>Pseudomonadales</taxon>
        <taxon>Marinobacteraceae</taxon>
        <taxon>Marinobacter</taxon>
    </lineage>
</organism>
<evidence type="ECO:0000256" key="5">
    <source>
        <dbReference type="ARBA" id="ARBA00037066"/>
    </source>
</evidence>
<dbReference type="CDD" id="cd03214">
    <property type="entry name" value="ABC_Iron-Siderophores_B12_Hemin"/>
    <property type="match status" value="1"/>
</dbReference>
<dbReference type="RefSeq" id="WP_076724643.1">
    <property type="nucleotide sequence ID" value="NZ_MSCW01000007.1"/>
</dbReference>
<dbReference type="SMART" id="SM00382">
    <property type="entry name" value="AAA"/>
    <property type="match status" value="1"/>
</dbReference>
<comment type="caution">
    <text evidence="7">The sequence shown here is derived from an EMBL/GenBank/DDBJ whole genome shotgun (WGS) entry which is preliminary data.</text>
</comment>
<dbReference type="GO" id="GO:0016887">
    <property type="term" value="F:ATP hydrolysis activity"/>
    <property type="evidence" value="ECO:0007669"/>
    <property type="project" value="InterPro"/>
</dbReference>
<sequence length="271" mass="28525">MTVLQARQLSVALAGKTVVEDLDLTLSAGEITVLLGPNGAGKSTLLGGLAGELPITGELNFGGRPMTAWAPGALARQRGVMPQRVEVNFPLTVEEVVRLGRTGGDRRADEAILAEVLSALSLEGLRYRKMPTLSGGEQQRVQLARVLAQILDSQGPRLLLLDECTSALDPAHQQLALGLVRTLARTQGIAVLAIVHDLNLAAQFADRLVVLKAGRCVASGPAEEVLTPSMLASVYGYQARVERLAEGYSVIVPVAGAVQTAPVKPTCRQAS</sequence>
<evidence type="ECO:0000259" key="6">
    <source>
        <dbReference type="PROSITE" id="PS50893"/>
    </source>
</evidence>
<dbReference type="PANTHER" id="PTHR42794">
    <property type="entry name" value="HEMIN IMPORT ATP-BINDING PROTEIN HMUV"/>
    <property type="match status" value="1"/>
</dbReference>
<evidence type="ECO:0000256" key="2">
    <source>
        <dbReference type="ARBA" id="ARBA00022741"/>
    </source>
</evidence>
<dbReference type="STRING" id="135739.BTO32_10755"/>
<evidence type="ECO:0000256" key="4">
    <source>
        <dbReference type="ARBA" id="ARBA00022967"/>
    </source>
</evidence>
<evidence type="ECO:0000256" key="3">
    <source>
        <dbReference type="ARBA" id="ARBA00022840"/>
    </source>
</evidence>
<dbReference type="InterPro" id="IPR003439">
    <property type="entry name" value="ABC_transporter-like_ATP-bd"/>
</dbReference>
<keyword evidence="1" id="KW-0813">Transport</keyword>
<keyword evidence="4" id="KW-1278">Translocase</keyword>
<name>A0A1V2DR38_9GAMM</name>
<dbReference type="AlphaFoldDB" id="A0A1V2DR38"/>
<dbReference type="Proteomes" id="UP000189339">
    <property type="component" value="Unassembled WGS sequence"/>
</dbReference>
<dbReference type="PROSITE" id="PS00211">
    <property type="entry name" value="ABC_TRANSPORTER_1"/>
    <property type="match status" value="1"/>
</dbReference>
<dbReference type="InterPro" id="IPR017871">
    <property type="entry name" value="ABC_transporter-like_CS"/>
</dbReference>
<dbReference type="InterPro" id="IPR003593">
    <property type="entry name" value="AAA+_ATPase"/>
</dbReference>
<keyword evidence="8" id="KW-1185">Reference proteome</keyword>
<reference evidence="7 8" key="1">
    <citation type="submission" date="2016-12" db="EMBL/GenBank/DDBJ databases">
        <title>Marinobacter lutaoensis whole genome sequencing.</title>
        <authorList>
            <person name="Verma A."/>
            <person name="Krishnamurthi S."/>
        </authorList>
    </citation>
    <scope>NUCLEOTIDE SEQUENCE [LARGE SCALE GENOMIC DNA]</scope>
    <source>
        <strain evidence="7 8">T5054</strain>
    </source>
</reference>